<keyword evidence="2" id="KW-1185">Reference proteome</keyword>
<reference evidence="1" key="1">
    <citation type="submission" date="2023-04" db="EMBL/GenBank/DDBJ databases">
        <title>A chromosome-level genome assembly of the parasitoid wasp Eretmocerus hayati.</title>
        <authorList>
            <person name="Zhong Y."/>
            <person name="Liu S."/>
            <person name="Liu Y."/>
        </authorList>
    </citation>
    <scope>NUCLEOTIDE SEQUENCE</scope>
    <source>
        <strain evidence="1">ZJU_SS_LIU_2023</strain>
    </source>
</reference>
<evidence type="ECO:0000313" key="2">
    <source>
        <dbReference type="Proteomes" id="UP001239111"/>
    </source>
</evidence>
<dbReference type="EMBL" id="CM056743">
    <property type="protein sequence ID" value="KAJ8673333.1"/>
    <property type="molecule type" value="Genomic_DNA"/>
</dbReference>
<dbReference type="Proteomes" id="UP001239111">
    <property type="component" value="Chromosome 3"/>
</dbReference>
<accession>A0ACC2NR73</accession>
<protein>
    <submittedName>
        <fullName evidence="1">Uncharacterized protein</fullName>
    </submittedName>
</protein>
<evidence type="ECO:0000313" key="1">
    <source>
        <dbReference type="EMBL" id="KAJ8673333.1"/>
    </source>
</evidence>
<comment type="caution">
    <text evidence="1">The sequence shown here is derived from an EMBL/GenBank/DDBJ whole genome shotgun (WGS) entry which is preliminary data.</text>
</comment>
<name>A0ACC2NR73_9HYME</name>
<gene>
    <name evidence="1" type="ORF">QAD02_004595</name>
</gene>
<organism evidence="1 2">
    <name type="scientific">Eretmocerus hayati</name>
    <dbReference type="NCBI Taxonomy" id="131215"/>
    <lineage>
        <taxon>Eukaryota</taxon>
        <taxon>Metazoa</taxon>
        <taxon>Ecdysozoa</taxon>
        <taxon>Arthropoda</taxon>
        <taxon>Hexapoda</taxon>
        <taxon>Insecta</taxon>
        <taxon>Pterygota</taxon>
        <taxon>Neoptera</taxon>
        <taxon>Endopterygota</taxon>
        <taxon>Hymenoptera</taxon>
        <taxon>Apocrita</taxon>
        <taxon>Proctotrupomorpha</taxon>
        <taxon>Chalcidoidea</taxon>
        <taxon>Aphelinidae</taxon>
        <taxon>Aphelininae</taxon>
        <taxon>Eretmocerus</taxon>
    </lineage>
</organism>
<proteinExistence type="predicted"/>
<sequence>MEPTTKRSKESKKGRSVPDMNNMEFANAQLKGKLKILTSEMKDAVDRINLMTSEIDMLRNENVLCRDRITSLEQENALLVSQLEEMVEERTERDAIIEEFGTAVEARIVQWKAILDEKDTMITKLKENLLSAASDRMATASPDEKSNVEIERLIKDIDRRDEVIAELQSKLSEAVVEINESSLLIEKFRSDNKSKDRSRRNSKDQREIDKKIQNATRRIGTLESLLERAEKDAKVKSEQLCEALAMLNKYEDEESSLSQALKDIKDLQDQMAKKNKHIEDLLSVVNRLEMENSRFEEAIVVLRDRLSNDENEDIDLEGMVLSRQQEQEEKLEDLHRNIDRMTNENVDLKFQVRKLKNALKESIKNKLNKVNGTASDGEHIEDLSYKSESKKDHMELRRMRENVKWVIEENEALRQGMHEILDCIHHHDGKSMIAIQSRTLENLLDALDARHLAGWYHPAMRLQGRVNYLQGSNAELRTQLQQIRKSQLQLQQQNRAGSSAEEGECSVGMGDSPRGQDELASNGNKTDQAMTLSPSATSAKSIRSSRSQAADSGMASAKAAEIDTPDDVDRSTRSPADHDEDEDNNRHCHLVDGESVVDVTERVYAMAKELVTRDSEFRSALNDAESRRKLLESQLLAARKQLASRVPGEVHADLRQKYLESSMRLRAALENNLLHQHQEQSDNSADTSSPSSARMIQELRDELTNLHSRLSNLLTGVSHIGASSDILENGTLKEDLEQKLSELQAENKKLARELELAKQETETHRAIDAAIVDELRGKLQVGQREVEERPEDGGDEVVCDKKVDLEAELVQRKLVEVELKQRQRHTESELKKVRKELAELADGVGGRLENFTESNAIRDYIEIIDFLQYQYAGSTSLSAWERYEANLNRLNNDRNEVKELVTKVNDQNESLKMQHETLANRLQIVEQLKDMLEQQIGSNDVQEVMKKFTSETRQALSESNLKMQVSRLEDELQKAHDSLAEYETKISSMELEMSQVQRAWKVQKVSNYRRPSSLDKVTETDAVIDRSDSIKYFNEKSMQTDPIGQLTEIKSDSVCKIIVSTPSDEEDDDNSGLHQHASDDLISEKKQPGFLQSASVSLLQEQLSQALNLASERSLALSKCESQLAEYRAKLVALSKLLDARDPHLDHRHTSEFDNIGLALSSTSSEEALHSSIKSLERIIAQKEDTIGRYQALLKEDRDKHSEAAARLHQEIQMLKDQIAKLKTNPPINPDISQKTTVERPERDLNIPISSEGTSTKVRNELQSSNTISRVPPPSLPSEEASILRDKIFRLETELNVSSELAERWHRLAEDRLRHMDGMRERLEKQHREEIDSYRLELSTRQREIDELRRQISENRRVPSTKSEVLNFMKALQIQDNRLADEIENELEEHATIASQNSQRTHSATYVVEESERFENEQREHELQTQVENLRRQLQASMERERSSKREISDLQQQLSRKYMAMKAQERKVSRREMQLERKVRELDEELHDAKEMLDREFRVQQAKRAKTAEDLGLWEKSKRWQQTAERLKEKLREKSEECQRLQNNYEKLRNLIACMEREKWFLRGKLHSQQNQHQNPTSARSGTSSGRIGGMLQLPMDAWSTIQEQEQRQEPEREKSCSSVGIDNNNEQLIEDLRAECIELRQRVKELVARLAERRERDQDLGVERIKRPAALAFNDDDYGNDEARRLQNVIEILEKENLRLEAENFELRLELERANVNVPRYQDKIQHLEKYIELLKSEKSLEGIHTQPSSNTPPPRRESSLQQHSKLELERTVVTLKKVIEKLQAENKRLRVRDGSGCNCNCAKELEIANKRVSCLQNELELLAEKRLQADGTVEDMREELEEFRRQLIAKNELLAKVKQLLTKAAANEKALRQRIQQLEYKQTLAVIPECGSSLAMADG</sequence>